<protein>
    <submittedName>
        <fullName evidence="2">Uncharacterized protein</fullName>
    </submittedName>
</protein>
<feature type="compositionally biased region" description="Low complexity" evidence="1">
    <location>
        <begin position="134"/>
        <end position="144"/>
    </location>
</feature>
<dbReference type="EMBL" id="KN822005">
    <property type="protein sequence ID" value="KIM70114.1"/>
    <property type="molecule type" value="Genomic_DNA"/>
</dbReference>
<keyword evidence="3" id="KW-1185">Reference proteome</keyword>
<reference evidence="2 3" key="1">
    <citation type="submission" date="2014-04" db="EMBL/GenBank/DDBJ databases">
        <authorList>
            <consortium name="DOE Joint Genome Institute"/>
            <person name="Kuo A."/>
            <person name="Kohler A."/>
            <person name="Nagy L.G."/>
            <person name="Floudas D."/>
            <person name="Copeland A."/>
            <person name="Barry K.W."/>
            <person name="Cichocki N."/>
            <person name="Veneault-Fourrey C."/>
            <person name="LaButti K."/>
            <person name="Lindquist E.A."/>
            <person name="Lipzen A."/>
            <person name="Lundell T."/>
            <person name="Morin E."/>
            <person name="Murat C."/>
            <person name="Sun H."/>
            <person name="Tunlid A."/>
            <person name="Henrissat B."/>
            <person name="Grigoriev I.V."/>
            <person name="Hibbett D.S."/>
            <person name="Martin F."/>
            <person name="Nordberg H.P."/>
            <person name="Cantor M.N."/>
            <person name="Hua S.X."/>
        </authorList>
    </citation>
    <scope>NUCLEOTIDE SEQUENCE [LARGE SCALE GENOMIC DNA]</scope>
    <source>
        <strain evidence="2 3">Foug A</strain>
    </source>
</reference>
<feature type="region of interest" description="Disordered" evidence="1">
    <location>
        <begin position="120"/>
        <end position="144"/>
    </location>
</feature>
<feature type="region of interest" description="Disordered" evidence="1">
    <location>
        <begin position="223"/>
        <end position="244"/>
    </location>
</feature>
<evidence type="ECO:0000256" key="1">
    <source>
        <dbReference type="SAM" id="MobiDB-lite"/>
    </source>
</evidence>
<gene>
    <name evidence="2" type="ORF">SCLCIDRAFT_19066</name>
</gene>
<reference evidence="3" key="2">
    <citation type="submission" date="2015-01" db="EMBL/GenBank/DDBJ databases">
        <title>Evolutionary Origins and Diversification of the Mycorrhizal Mutualists.</title>
        <authorList>
            <consortium name="DOE Joint Genome Institute"/>
            <consortium name="Mycorrhizal Genomics Consortium"/>
            <person name="Kohler A."/>
            <person name="Kuo A."/>
            <person name="Nagy L.G."/>
            <person name="Floudas D."/>
            <person name="Copeland A."/>
            <person name="Barry K.W."/>
            <person name="Cichocki N."/>
            <person name="Veneault-Fourrey C."/>
            <person name="LaButti K."/>
            <person name="Lindquist E.A."/>
            <person name="Lipzen A."/>
            <person name="Lundell T."/>
            <person name="Morin E."/>
            <person name="Murat C."/>
            <person name="Riley R."/>
            <person name="Ohm R."/>
            <person name="Sun H."/>
            <person name="Tunlid A."/>
            <person name="Henrissat B."/>
            <person name="Grigoriev I.V."/>
            <person name="Hibbett D.S."/>
            <person name="Martin F."/>
        </authorList>
    </citation>
    <scope>NUCLEOTIDE SEQUENCE [LARGE SCALE GENOMIC DNA]</scope>
    <source>
        <strain evidence="3">Foug A</strain>
    </source>
</reference>
<dbReference type="Proteomes" id="UP000053989">
    <property type="component" value="Unassembled WGS sequence"/>
</dbReference>
<dbReference type="AlphaFoldDB" id="A0A0C3EPP9"/>
<evidence type="ECO:0000313" key="2">
    <source>
        <dbReference type="EMBL" id="KIM70114.1"/>
    </source>
</evidence>
<evidence type="ECO:0000313" key="3">
    <source>
        <dbReference type="Proteomes" id="UP000053989"/>
    </source>
</evidence>
<proteinExistence type="predicted"/>
<dbReference type="HOGENOM" id="CLU_1034988_0_0_1"/>
<accession>A0A0C3EPP9</accession>
<name>A0A0C3EPP9_9AGAM</name>
<sequence>MFSASTGAYTSPYPTLTRFHRLEGSDVAISRPLGVFALFPMLSISRFRVVFKAVDVHAYGWCIRMGRDTGRHLDAANRTSNRVSNAARRLDATPMARLCPDDHCGPSGLFQCRSMCSKRSSGLSTRRSGHPLDPSARPLRRSASSMHRFASPALACALVASSRRLNESLAHPACSPSSDSPCTSVPFARTTSGLHSPFRRPSTLLAPFAGSSPSVAIPSISTSCSCTRPTRRSPPPAAHTRPARPRLATLVPLAAPVTRLVFHAAGLAR</sequence>
<dbReference type="InParanoid" id="A0A0C3EPP9"/>
<organism evidence="2 3">
    <name type="scientific">Scleroderma citrinum Foug A</name>
    <dbReference type="NCBI Taxonomy" id="1036808"/>
    <lineage>
        <taxon>Eukaryota</taxon>
        <taxon>Fungi</taxon>
        <taxon>Dikarya</taxon>
        <taxon>Basidiomycota</taxon>
        <taxon>Agaricomycotina</taxon>
        <taxon>Agaricomycetes</taxon>
        <taxon>Agaricomycetidae</taxon>
        <taxon>Boletales</taxon>
        <taxon>Sclerodermatineae</taxon>
        <taxon>Sclerodermataceae</taxon>
        <taxon>Scleroderma</taxon>
    </lineage>
</organism>